<gene>
    <name evidence="3" type="ORF">SAMN04490178_12175</name>
</gene>
<keyword evidence="2" id="KW-1133">Transmembrane helix</keyword>
<evidence type="ECO:0000313" key="4">
    <source>
        <dbReference type="Proteomes" id="UP000198847"/>
    </source>
</evidence>
<keyword evidence="1" id="KW-0175">Coiled coil</keyword>
<reference evidence="3 4" key="1">
    <citation type="submission" date="2016-10" db="EMBL/GenBank/DDBJ databases">
        <authorList>
            <person name="de Groot N.N."/>
        </authorList>
    </citation>
    <scope>NUCLEOTIDE SEQUENCE [LARGE SCALE GENOMIC DNA]</scope>
    <source>
        <strain evidence="3 4">DSM 13305</strain>
    </source>
</reference>
<dbReference type="RefSeq" id="WP_177173621.1">
    <property type="nucleotide sequence ID" value="NZ_FODY01000021.1"/>
</dbReference>
<dbReference type="Proteomes" id="UP000198847">
    <property type="component" value="Unassembled WGS sequence"/>
</dbReference>
<protein>
    <recommendedName>
        <fullName evidence="5">Haemolysin XhlA</fullName>
    </recommendedName>
</protein>
<keyword evidence="2" id="KW-0472">Membrane</keyword>
<evidence type="ECO:0008006" key="5">
    <source>
        <dbReference type="Google" id="ProtNLM"/>
    </source>
</evidence>
<evidence type="ECO:0000256" key="1">
    <source>
        <dbReference type="SAM" id="Coils"/>
    </source>
</evidence>
<name>A0A1H8XAM6_9FIRM</name>
<keyword evidence="2" id="KW-0812">Transmembrane</keyword>
<keyword evidence="4" id="KW-1185">Reference proteome</keyword>
<dbReference type="AlphaFoldDB" id="A0A1H8XAM6"/>
<accession>A0A1H8XAM6</accession>
<sequence>MGDEGVARLINKLDDVSERLARVETLLEEREKNKISLAGLLAWLATTAIAVYGVLHK</sequence>
<feature type="transmembrane region" description="Helical" evidence="2">
    <location>
        <begin position="35"/>
        <end position="55"/>
    </location>
</feature>
<evidence type="ECO:0000256" key="2">
    <source>
        <dbReference type="SAM" id="Phobius"/>
    </source>
</evidence>
<dbReference type="STRING" id="112903.SAMN04490178_12175"/>
<feature type="coiled-coil region" evidence="1">
    <location>
        <begin position="6"/>
        <end position="33"/>
    </location>
</feature>
<evidence type="ECO:0000313" key="3">
    <source>
        <dbReference type="EMBL" id="SEP36879.1"/>
    </source>
</evidence>
<proteinExistence type="predicted"/>
<organism evidence="3 4">
    <name type="scientific">Propionispora vibrioides</name>
    <dbReference type="NCBI Taxonomy" id="112903"/>
    <lineage>
        <taxon>Bacteria</taxon>
        <taxon>Bacillati</taxon>
        <taxon>Bacillota</taxon>
        <taxon>Negativicutes</taxon>
        <taxon>Selenomonadales</taxon>
        <taxon>Sporomusaceae</taxon>
        <taxon>Propionispora</taxon>
    </lineage>
</organism>
<dbReference type="EMBL" id="FODY01000021">
    <property type="protein sequence ID" value="SEP36879.1"/>
    <property type="molecule type" value="Genomic_DNA"/>
</dbReference>